<dbReference type="PANTHER" id="PTHR43790:SF3">
    <property type="entry name" value="D-ALLOSE IMPORT ATP-BINDING PROTEIN ALSA-RELATED"/>
    <property type="match status" value="1"/>
</dbReference>
<evidence type="ECO:0000256" key="2">
    <source>
        <dbReference type="ARBA" id="ARBA00022475"/>
    </source>
</evidence>
<dbReference type="Pfam" id="PF00005">
    <property type="entry name" value="ABC_tran"/>
    <property type="match status" value="2"/>
</dbReference>
<keyword evidence="1" id="KW-0813">Transport</keyword>
<dbReference type="PANTHER" id="PTHR43790">
    <property type="entry name" value="CARBOHYDRATE TRANSPORT ATP-BINDING PROTEIN MG119-RELATED"/>
    <property type="match status" value="1"/>
</dbReference>
<keyword evidence="4" id="KW-0677">Repeat</keyword>
<feature type="domain" description="ABC transporter" evidence="9">
    <location>
        <begin position="257"/>
        <end position="499"/>
    </location>
</feature>
<keyword evidence="5" id="KW-0547">Nucleotide-binding</keyword>
<reference evidence="11" key="1">
    <citation type="journal article" date="2019" name="Int. J. Syst. Evol. Microbiol.">
        <title>The Global Catalogue of Microorganisms (GCM) 10K type strain sequencing project: providing services to taxonomists for standard genome sequencing and annotation.</title>
        <authorList>
            <consortium name="The Broad Institute Genomics Platform"/>
            <consortium name="The Broad Institute Genome Sequencing Center for Infectious Disease"/>
            <person name="Wu L."/>
            <person name="Ma J."/>
        </authorList>
    </citation>
    <scope>NUCLEOTIDE SEQUENCE [LARGE SCALE GENOMIC DNA]</scope>
    <source>
        <strain evidence="11">CGMCC 4.7645</strain>
    </source>
</reference>
<evidence type="ECO:0000256" key="7">
    <source>
        <dbReference type="ARBA" id="ARBA00022967"/>
    </source>
</evidence>
<accession>A0ABW5FM43</accession>
<organism evidence="10 11">
    <name type="scientific">Amycolatopsis pigmentata</name>
    <dbReference type="NCBI Taxonomy" id="450801"/>
    <lineage>
        <taxon>Bacteria</taxon>
        <taxon>Bacillati</taxon>
        <taxon>Actinomycetota</taxon>
        <taxon>Actinomycetes</taxon>
        <taxon>Pseudonocardiales</taxon>
        <taxon>Pseudonocardiaceae</taxon>
        <taxon>Amycolatopsis</taxon>
    </lineage>
</organism>
<dbReference type="PROSITE" id="PS00211">
    <property type="entry name" value="ABC_TRANSPORTER_1"/>
    <property type="match status" value="1"/>
</dbReference>
<dbReference type="SUPFAM" id="SSF52540">
    <property type="entry name" value="P-loop containing nucleoside triphosphate hydrolases"/>
    <property type="match status" value="2"/>
</dbReference>
<evidence type="ECO:0000259" key="9">
    <source>
        <dbReference type="PROSITE" id="PS50893"/>
    </source>
</evidence>
<evidence type="ECO:0000256" key="1">
    <source>
        <dbReference type="ARBA" id="ARBA00022448"/>
    </source>
</evidence>
<dbReference type="GO" id="GO:0005524">
    <property type="term" value="F:ATP binding"/>
    <property type="evidence" value="ECO:0007669"/>
    <property type="project" value="UniProtKB-KW"/>
</dbReference>
<sequence>MNEGGAGLHLRRVSKTFPAQRALADVDLDLEPGRVHALLGQNGSGKSTLIKILAGYHTPDPGSAAWLNGEPLTLGSPSAAHRAGLRFIHQDLGLVPGLDVVDNLALGTRYGGRWWLRERPEAAAARALLSDFIDDVDVRRPVRDLSAAQQTIVAIARALRDRVADGGVLVLDEPTATLPEHEVDVLFETVRRVQRTGAAVLYVTHRLGEVFELADTVTVLRDGVKVRTTAVSATDHADLIAQIAGRPLEQLYPTPPEKREQVLLSARHLKGNTVREAGFDLHSGEILGVAGVDGSGRDELNSLLFGRYAADSGEVRVDGRVLAPAQPSSSIAAGLGYLPADRRNLAATPTMTVAENVTLPKIGKRPLGWLSRRSETRETLPWIRRLRVVPTDPQRPFSTLSGGNQQKALLARWLRCGSRVLLLDEPTQGVDIAGKRAIYDALGEAARDGAGVIVASSDADELAEICERVLVFRDGRLTTALEGPALTAGAIVTASLHEGKAS</sequence>
<protein>
    <submittedName>
        <fullName evidence="10">Sugar ABC transporter ATP-binding protein</fullName>
    </submittedName>
</protein>
<keyword evidence="8" id="KW-0472">Membrane</keyword>
<feature type="domain" description="ABC transporter" evidence="9">
    <location>
        <begin position="8"/>
        <end position="247"/>
    </location>
</feature>
<dbReference type="SMART" id="SM00382">
    <property type="entry name" value="AAA"/>
    <property type="match status" value="2"/>
</dbReference>
<dbReference type="CDD" id="cd03215">
    <property type="entry name" value="ABC_Carb_Monos_II"/>
    <property type="match status" value="1"/>
</dbReference>
<keyword evidence="3" id="KW-0762">Sugar transport</keyword>
<evidence type="ECO:0000256" key="4">
    <source>
        <dbReference type="ARBA" id="ARBA00022737"/>
    </source>
</evidence>
<dbReference type="EMBL" id="JBHUKR010000004">
    <property type="protein sequence ID" value="MFD2415685.1"/>
    <property type="molecule type" value="Genomic_DNA"/>
</dbReference>
<dbReference type="Gene3D" id="3.40.50.300">
    <property type="entry name" value="P-loop containing nucleotide triphosphate hydrolases"/>
    <property type="match status" value="2"/>
</dbReference>
<dbReference type="RefSeq" id="WP_378261696.1">
    <property type="nucleotide sequence ID" value="NZ_JBHUKR010000004.1"/>
</dbReference>
<keyword evidence="7" id="KW-1278">Translocase</keyword>
<evidence type="ECO:0000256" key="6">
    <source>
        <dbReference type="ARBA" id="ARBA00022840"/>
    </source>
</evidence>
<keyword evidence="2" id="KW-1003">Cell membrane</keyword>
<evidence type="ECO:0000313" key="10">
    <source>
        <dbReference type="EMBL" id="MFD2415685.1"/>
    </source>
</evidence>
<dbReference type="InterPro" id="IPR003593">
    <property type="entry name" value="AAA+_ATPase"/>
</dbReference>
<keyword evidence="11" id="KW-1185">Reference proteome</keyword>
<keyword evidence="6 10" id="KW-0067">ATP-binding</keyword>
<dbReference type="PROSITE" id="PS50893">
    <property type="entry name" value="ABC_TRANSPORTER_2"/>
    <property type="match status" value="2"/>
</dbReference>
<gene>
    <name evidence="10" type="ORF">ACFSXZ_05015</name>
</gene>
<name>A0ABW5FM43_9PSEU</name>
<dbReference type="InterPro" id="IPR003439">
    <property type="entry name" value="ABC_transporter-like_ATP-bd"/>
</dbReference>
<dbReference type="InterPro" id="IPR017871">
    <property type="entry name" value="ABC_transporter-like_CS"/>
</dbReference>
<evidence type="ECO:0000256" key="3">
    <source>
        <dbReference type="ARBA" id="ARBA00022597"/>
    </source>
</evidence>
<comment type="caution">
    <text evidence="10">The sequence shown here is derived from an EMBL/GenBank/DDBJ whole genome shotgun (WGS) entry which is preliminary data.</text>
</comment>
<evidence type="ECO:0000256" key="8">
    <source>
        <dbReference type="ARBA" id="ARBA00023136"/>
    </source>
</evidence>
<evidence type="ECO:0000256" key="5">
    <source>
        <dbReference type="ARBA" id="ARBA00022741"/>
    </source>
</evidence>
<dbReference type="InterPro" id="IPR027417">
    <property type="entry name" value="P-loop_NTPase"/>
</dbReference>
<evidence type="ECO:0000313" key="11">
    <source>
        <dbReference type="Proteomes" id="UP001597417"/>
    </source>
</evidence>
<dbReference type="InterPro" id="IPR050107">
    <property type="entry name" value="ABC_carbohydrate_import_ATPase"/>
</dbReference>
<proteinExistence type="predicted"/>
<dbReference type="CDD" id="cd03216">
    <property type="entry name" value="ABC_Carb_Monos_I"/>
    <property type="match status" value="1"/>
</dbReference>
<dbReference type="Proteomes" id="UP001597417">
    <property type="component" value="Unassembled WGS sequence"/>
</dbReference>